<comment type="similarity">
    <text evidence="2">Belongs to the paxM FAD-dependent monooxygenase family.</text>
</comment>
<proteinExistence type="inferred from homology"/>
<dbReference type="PANTHER" id="PTHR47356">
    <property type="entry name" value="FAD-DEPENDENT MONOOXYGENASE ASQG-RELATED"/>
    <property type="match status" value="1"/>
</dbReference>
<dbReference type="InterPro" id="IPR002938">
    <property type="entry name" value="FAD-bd"/>
</dbReference>
<dbReference type="EMBL" id="JAZHXJ010000031">
    <property type="protein sequence ID" value="KAL1880546.1"/>
    <property type="molecule type" value="Genomic_DNA"/>
</dbReference>
<evidence type="ECO:0000256" key="1">
    <source>
        <dbReference type="ARBA" id="ARBA00001974"/>
    </source>
</evidence>
<name>A0ABR3XX20_9PEZI</name>
<evidence type="ECO:0000313" key="8">
    <source>
        <dbReference type="Proteomes" id="UP001586593"/>
    </source>
</evidence>
<keyword evidence="8" id="KW-1185">Reference proteome</keyword>
<feature type="domain" description="FAD-binding" evidence="6">
    <location>
        <begin position="5"/>
        <end position="352"/>
    </location>
</feature>
<dbReference type="Proteomes" id="UP001586593">
    <property type="component" value="Unassembled WGS sequence"/>
</dbReference>
<dbReference type="InterPro" id="IPR036188">
    <property type="entry name" value="FAD/NAD-bd_sf"/>
</dbReference>
<dbReference type="Pfam" id="PF01494">
    <property type="entry name" value="FAD_binding_3"/>
    <property type="match status" value="1"/>
</dbReference>
<keyword evidence="5" id="KW-0560">Oxidoreductase</keyword>
<evidence type="ECO:0000256" key="4">
    <source>
        <dbReference type="ARBA" id="ARBA00022827"/>
    </source>
</evidence>
<dbReference type="InterPro" id="IPR050562">
    <property type="entry name" value="FAD_mOase_fung"/>
</dbReference>
<evidence type="ECO:0000259" key="6">
    <source>
        <dbReference type="Pfam" id="PF01494"/>
    </source>
</evidence>
<keyword evidence="4" id="KW-0274">FAD</keyword>
<gene>
    <name evidence="7" type="ORF">VTK73DRAFT_5559</name>
</gene>
<evidence type="ECO:0000256" key="3">
    <source>
        <dbReference type="ARBA" id="ARBA00022630"/>
    </source>
</evidence>
<protein>
    <recommendedName>
        <fullName evidence="6">FAD-binding domain-containing protein</fullName>
    </recommendedName>
</protein>
<evidence type="ECO:0000256" key="2">
    <source>
        <dbReference type="ARBA" id="ARBA00007992"/>
    </source>
</evidence>
<evidence type="ECO:0000313" key="7">
    <source>
        <dbReference type="EMBL" id="KAL1880546.1"/>
    </source>
</evidence>
<keyword evidence="3" id="KW-0285">Flavoprotein</keyword>
<dbReference type="PRINTS" id="PR00420">
    <property type="entry name" value="RNGMNOXGNASE"/>
</dbReference>
<dbReference type="Gene3D" id="3.50.50.60">
    <property type="entry name" value="FAD/NAD(P)-binding domain"/>
    <property type="match status" value="1"/>
</dbReference>
<evidence type="ECO:0000256" key="5">
    <source>
        <dbReference type="ARBA" id="ARBA00023002"/>
    </source>
</evidence>
<dbReference type="PANTHER" id="PTHR47356:SF2">
    <property type="entry name" value="FAD-BINDING DOMAIN-CONTAINING PROTEIN-RELATED"/>
    <property type="match status" value="1"/>
</dbReference>
<accession>A0ABR3XX20</accession>
<organism evidence="7 8">
    <name type="scientific">Phialemonium thermophilum</name>
    <dbReference type="NCBI Taxonomy" id="223376"/>
    <lineage>
        <taxon>Eukaryota</taxon>
        <taxon>Fungi</taxon>
        <taxon>Dikarya</taxon>
        <taxon>Ascomycota</taxon>
        <taxon>Pezizomycotina</taxon>
        <taxon>Sordariomycetes</taxon>
        <taxon>Sordariomycetidae</taxon>
        <taxon>Cephalothecales</taxon>
        <taxon>Cephalothecaceae</taxon>
        <taxon>Phialemonium</taxon>
    </lineage>
</organism>
<comment type="caution">
    <text evidence="7">The sequence shown here is derived from an EMBL/GenBank/DDBJ whole genome shotgun (WGS) entry which is preliminary data.</text>
</comment>
<sequence>MGSFKVLIAGGSVSGLTLANVLEKAGIDYLVLEKRDIAPNMGASISVLCHTARVFEQLGIWNRMRDATLGLVHRQHFDEKGRLFEDSHLFKVIIAITKRPFLFMERRFYLQCLYDNLRDKSKIRTRCGIRDFEETDDGVSVTTDTGETIHGSILIGADGIHSTVRQIMSRSLEKTDPEAARNLVEGFTANYKTIFATSRNHFVNDPNRQFLPGGFVHNVYYRGYSGVAAAGVDGLVFWFLFVKLDSPVSTPNVPKYSDADIDETLRTYGDKYLGEGYTFNDLWASRVGGGMVAMEEGVMKVWRTTKRTLLLGDSAAKSTINVGLGGNTAVEGVTALANELIPAVRRSGSSELNVQDIQEVFARFETRHRPRANLCVTGSHYITRFEAMDTWWLRLLRRISPWLPDSVKAKGFLDFMAPAPILHFLPNPDAVEA</sequence>
<comment type="cofactor">
    <cofactor evidence="1">
        <name>FAD</name>
        <dbReference type="ChEBI" id="CHEBI:57692"/>
    </cofactor>
</comment>
<reference evidence="7 8" key="1">
    <citation type="journal article" date="2024" name="Commun. Biol.">
        <title>Comparative genomic analysis of thermophilic fungi reveals convergent evolutionary adaptations and gene losses.</title>
        <authorList>
            <person name="Steindorff A.S."/>
            <person name="Aguilar-Pontes M.V."/>
            <person name="Robinson A.J."/>
            <person name="Andreopoulos B."/>
            <person name="LaButti K."/>
            <person name="Kuo A."/>
            <person name="Mondo S."/>
            <person name="Riley R."/>
            <person name="Otillar R."/>
            <person name="Haridas S."/>
            <person name="Lipzen A."/>
            <person name="Grimwood J."/>
            <person name="Schmutz J."/>
            <person name="Clum A."/>
            <person name="Reid I.D."/>
            <person name="Moisan M.C."/>
            <person name="Butler G."/>
            <person name="Nguyen T.T.M."/>
            <person name="Dewar K."/>
            <person name="Conant G."/>
            <person name="Drula E."/>
            <person name="Henrissat B."/>
            <person name="Hansel C."/>
            <person name="Singer S."/>
            <person name="Hutchinson M.I."/>
            <person name="de Vries R.P."/>
            <person name="Natvig D.O."/>
            <person name="Powell A.J."/>
            <person name="Tsang A."/>
            <person name="Grigoriev I.V."/>
        </authorList>
    </citation>
    <scope>NUCLEOTIDE SEQUENCE [LARGE SCALE GENOMIC DNA]</scope>
    <source>
        <strain evidence="7 8">ATCC 24622</strain>
    </source>
</reference>
<dbReference type="SUPFAM" id="SSF51905">
    <property type="entry name" value="FAD/NAD(P)-binding domain"/>
    <property type="match status" value="1"/>
</dbReference>